<comment type="caution">
    <text evidence="14">The sequence shown here is derived from an EMBL/GenBank/DDBJ whole genome shotgun (WGS) entry which is preliminary data.</text>
</comment>
<dbReference type="GO" id="GO:1990529">
    <property type="term" value="C:glycosylphosphatidylinositol-mannosyltransferase I complex"/>
    <property type="evidence" value="ECO:0007669"/>
    <property type="project" value="TreeGrafter"/>
</dbReference>
<evidence type="ECO:0000256" key="10">
    <source>
        <dbReference type="ARBA" id="ARBA00022989"/>
    </source>
</evidence>
<accession>A0AAN8E981</accession>
<evidence type="ECO:0000256" key="11">
    <source>
        <dbReference type="ARBA" id="ARBA00023136"/>
    </source>
</evidence>
<comment type="function">
    <text evidence="12 13">Mannosyltransferase involved in glycosylphosphatidylinositol-anchor biosynthesis. Transfers the first alpha-1,4-mannose to GlcN-acyl-PI during GPI precursor assembly. Required for cell wall integrity.</text>
</comment>
<keyword evidence="8 13" id="KW-0812">Transmembrane</keyword>
<dbReference type="AlphaFoldDB" id="A0AAN8E981"/>
<dbReference type="PANTHER" id="PTHR12886:SF0">
    <property type="entry name" value="GPI MANNOSYLTRANSFERASE 1"/>
    <property type="match status" value="1"/>
</dbReference>
<dbReference type="Pfam" id="PF05007">
    <property type="entry name" value="Mannosyl_trans"/>
    <property type="match status" value="1"/>
</dbReference>
<keyword evidence="6 13" id="KW-0328">Glycosyltransferase</keyword>
<dbReference type="EC" id="2.4.1.-" evidence="13"/>
<evidence type="ECO:0000256" key="9">
    <source>
        <dbReference type="ARBA" id="ARBA00022824"/>
    </source>
</evidence>
<evidence type="ECO:0000256" key="12">
    <source>
        <dbReference type="ARBA" id="ARBA00025399"/>
    </source>
</evidence>
<feature type="transmembrane region" description="Helical" evidence="13">
    <location>
        <begin position="286"/>
        <end position="306"/>
    </location>
</feature>
<dbReference type="InterPro" id="IPR007704">
    <property type="entry name" value="PIG-M"/>
</dbReference>
<feature type="transmembrane region" description="Helical" evidence="13">
    <location>
        <begin position="166"/>
        <end position="192"/>
    </location>
</feature>
<evidence type="ECO:0000313" key="14">
    <source>
        <dbReference type="EMBL" id="KAK5948190.1"/>
    </source>
</evidence>
<keyword evidence="5 13" id="KW-0337">GPI-anchor biosynthesis</keyword>
<sequence>MSIVSRAFESPALIFTAALILRLVLFYYGIYQDAHSALKYTDIDYFVFTDAARAVSRGLSPYARATYRYTPLLAWILLPTSWSGKDGLWFHSGKALFAVSDIVAGWLIYRLLQKQGMEKANALKYASVWLLNPMVANISTRGSSEGLLCVLVMATLYAFETRRINLAGALLGLSVHFKIYPFIYGVSMFWALKSKPASAPNFTDFGSITTLINKGRIQLVASSLAVFTALNLLMYSRYGQPFLEHTFLYHFTRTDHRHNFSLYNALLYFSSADASAQPSILSAERLAFLPQLSLSCILLSLLPSTSYSLATTMLAQTLAFVTFNKVCTSQYFLWYLIFLPLYLPHSSLMQNGKLSAYALSAWVAGQAAWLGFGFQLEFLGRSAWLGLWASSALFFLINCWLLGIVVQDGGKLVRAKLEGSSADMKGDQEQKRIAR</sequence>
<feature type="transmembrane region" description="Helical" evidence="13">
    <location>
        <begin position="354"/>
        <end position="372"/>
    </location>
</feature>
<dbReference type="EMBL" id="JAKLMC020000051">
    <property type="protein sequence ID" value="KAK5948190.1"/>
    <property type="molecule type" value="Genomic_DNA"/>
</dbReference>
<feature type="transmembrane region" description="Helical" evidence="13">
    <location>
        <begin position="88"/>
        <end position="109"/>
    </location>
</feature>
<keyword evidence="11 13" id="KW-0472">Membrane</keyword>
<keyword evidence="10 13" id="KW-1133">Transmembrane helix</keyword>
<evidence type="ECO:0000256" key="5">
    <source>
        <dbReference type="ARBA" id="ARBA00022502"/>
    </source>
</evidence>
<evidence type="ECO:0000256" key="2">
    <source>
        <dbReference type="ARBA" id="ARBA00004687"/>
    </source>
</evidence>
<evidence type="ECO:0000256" key="6">
    <source>
        <dbReference type="ARBA" id="ARBA00022676"/>
    </source>
</evidence>
<feature type="transmembrane region" description="Helical" evidence="13">
    <location>
        <begin position="12"/>
        <end position="30"/>
    </location>
</feature>
<feature type="transmembrane region" description="Helical" evidence="13">
    <location>
        <begin position="217"/>
        <end position="235"/>
    </location>
</feature>
<comment type="pathway">
    <text evidence="2 13">Glycolipid biosynthesis; glycosylphosphatidylinositol-anchor biosynthesis.</text>
</comment>
<evidence type="ECO:0000256" key="8">
    <source>
        <dbReference type="ARBA" id="ARBA00022692"/>
    </source>
</evidence>
<feature type="transmembrane region" description="Helical" evidence="13">
    <location>
        <begin position="384"/>
        <end position="406"/>
    </location>
</feature>
<evidence type="ECO:0000256" key="13">
    <source>
        <dbReference type="RuleBase" id="RU365064"/>
    </source>
</evidence>
<proteinExistence type="inferred from homology"/>
<comment type="subcellular location">
    <subcellularLocation>
        <location evidence="1 13">Endoplasmic reticulum membrane</location>
        <topology evidence="1 13">Multi-pass membrane protein</topology>
    </subcellularLocation>
</comment>
<reference evidence="14 15" key="1">
    <citation type="submission" date="2022-12" db="EMBL/GenBank/DDBJ databases">
        <title>Genomic features and morphological characterization of a novel Knufia sp. strain isolated from spacecraft assembly facility.</title>
        <authorList>
            <person name="Teixeira M."/>
            <person name="Chander A.M."/>
            <person name="Stajich J.E."/>
            <person name="Venkateswaran K."/>
        </authorList>
    </citation>
    <scope>NUCLEOTIDE SEQUENCE [LARGE SCALE GENOMIC DNA]</scope>
    <source>
        <strain evidence="14 15">FJI-L2-BK-P2</strain>
    </source>
</reference>
<protein>
    <recommendedName>
        <fullName evidence="4 13">GPI mannosyltransferase 1</fullName>
        <ecNumber evidence="13">2.4.1.-</ecNumber>
    </recommendedName>
    <alternativeName>
        <fullName evidence="13">GPI mannosyltransferase I</fullName>
    </alternativeName>
</protein>
<comment type="similarity">
    <text evidence="3 13">Belongs to the PIGM family.</text>
</comment>
<name>A0AAN8E981_9EURO</name>
<dbReference type="GO" id="GO:0006506">
    <property type="term" value="P:GPI anchor biosynthetic process"/>
    <property type="evidence" value="ECO:0007669"/>
    <property type="project" value="UniProtKB-KW"/>
</dbReference>
<keyword evidence="9 13" id="KW-0256">Endoplasmic reticulum</keyword>
<evidence type="ECO:0000256" key="1">
    <source>
        <dbReference type="ARBA" id="ARBA00004477"/>
    </source>
</evidence>
<dbReference type="Proteomes" id="UP001316803">
    <property type="component" value="Unassembled WGS sequence"/>
</dbReference>
<evidence type="ECO:0000256" key="3">
    <source>
        <dbReference type="ARBA" id="ARBA00011071"/>
    </source>
</evidence>
<evidence type="ECO:0000313" key="15">
    <source>
        <dbReference type="Proteomes" id="UP001316803"/>
    </source>
</evidence>
<dbReference type="GO" id="GO:0005789">
    <property type="term" value="C:endoplasmic reticulum membrane"/>
    <property type="evidence" value="ECO:0007669"/>
    <property type="project" value="UniProtKB-SubCell"/>
</dbReference>
<gene>
    <name evidence="14" type="primary">GPI14</name>
    <name evidence="14" type="ORF">OHC33_010738</name>
</gene>
<keyword evidence="15" id="KW-1185">Reference proteome</keyword>
<dbReference type="GO" id="GO:0004376">
    <property type="term" value="F:GPI mannosyltransferase activity"/>
    <property type="evidence" value="ECO:0007669"/>
    <property type="project" value="InterPro"/>
</dbReference>
<dbReference type="PANTHER" id="PTHR12886">
    <property type="entry name" value="PIG-M MANNOSYLTRANSFERASE"/>
    <property type="match status" value="1"/>
</dbReference>
<organism evidence="14 15">
    <name type="scientific">Knufia fluminis</name>
    <dbReference type="NCBI Taxonomy" id="191047"/>
    <lineage>
        <taxon>Eukaryota</taxon>
        <taxon>Fungi</taxon>
        <taxon>Dikarya</taxon>
        <taxon>Ascomycota</taxon>
        <taxon>Pezizomycotina</taxon>
        <taxon>Eurotiomycetes</taxon>
        <taxon>Chaetothyriomycetidae</taxon>
        <taxon>Chaetothyriales</taxon>
        <taxon>Trichomeriaceae</taxon>
        <taxon>Knufia</taxon>
    </lineage>
</organism>
<dbReference type="GO" id="GO:0051751">
    <property type="term" value="F:alpha-1,4-mannosyltransferase activity"/>
    <property type="evidence" value="ECO:0007669"/>
    <property type="project" value="InterPro"/>
</dbReference>
<evidence type="ECO:0000256" key="4">
    <source>
        <dbReference type="ARBA" id="ARBA00013797"/>
    </source>
</evidence>
<feature type="transmembrane region" description="Helical" evidence="13">
    <location>
        <begin position="318"/>
        <end position="342"/>
    </location>
</feature>
<evidence type="ECO:0000256" key="7">
    <source>
        <dbReference type="ARBA" id="ARBA00022679"/>
    </source>
</evidence>
<keyword evidence="7 13" id="KW-0808">Transferase</keyword>